<dbReference type="EMBL" id="CADEAL010000840">
    <property type="protein sequence ID" value="CAB1425872.1"/>
    <property type="molecule type" value="Genomic_DNA"/>
</dbReference>
<dbReference type="Proteomes" id="UP001153269">
    <property type="component" value="Unassembled WGS sequence"/>
</dbReference>
<accession>A0A9N7U828</accession>
<evidence type="ECO:0000313" key="1">
    <source>
        <dbReference type="EMBL" id="CAB1425872.1"/>
    </source>
</evidence>
<protein>
    <submittedName>
        <fullName evidence="1">Uncharacterized protein</fullName>
    </submittedName>
</protein>
<name>A0A9N7U828_PLEPL</name>
<sequence length="188" mass="20562">MLKFPNTSTYTETFLKSINAPPPSVERHAFIQQVCRDEVLTGSCERIVNTFNTTEVRVRVAATPQRHLERRLTGGEELPRQECFLWFPHSSDEEKATTLASEGGDSPIQAAADGGQLPVAQPVTRCTATQQQDQKQKSLSSGQTRSWICQSFQTGPAASMENYGANEVCSCESGTVGMNVNTESSVET</sequence>
<organism evidence="1 2">
    <name type="scientific">Pleuronectes platessa</name>
    <name type="common">European plaice</name>
    <dbReference type="NCBI Taxonomy" id="8262"/>
    <lineage>
        <taxon>Eukaryota</taxon>
        <taxon>Metazoa</taxon>
        <taxon>Chordata</taxon>
        <taxon>Craniata</taxon>
        <taxon>Vertebrata</taxon>
        <taxon>Euteleostomi</taxon>
        <taxon>Actinopterygii</taxon>
        <taxon>Neopterygii</taxon>
        <taxon>Teleostei</taxon>
        <taxon>Neoteleostei</taxon>
        <taxon>Acanthomorphata</taxon>
        <taxon>Carangaria</taxon>
        <taxon>Pleuronectiformes</taxon>
        <taxon>Pleuronectoidei</taxon>
        <taxon>Pleuronectidae</taxon>
        <taxon>Pleuronectes</taxon>
    </lineage>
</organism>
<evidence type="ECO:0000313" key="2">
    <source>
        <dbReference type="Proteomes" id="UP001153269"/>
    </source>
</evidence>
<gene>
    <name evidence="1" type="ORF">PLEPLA_LOCUS13805</name>
</gene>
<dbReference type="AlphaFoldDB" id="A0A9N7U828"/>
<reference evidence="1" key="1">
    <citation type="submission" date="2020-03" db="EMBL/GenBank/DDBJ databases">
        <authorList>
            <person name="Weist P."/>
        </authorList>
    </citation>
    <scope>NUCLEOTIDE SEQUENCE</scope>
</reference>
<keyword evidence="2" id="KW-1185">Reference proteome</keyword>
<proteinExistence type="predicted"/>
<comment type="caution">
    <text evidence="1">The sequence shown here is derived from an EMBL/GenBank/DDBJ whole genome shotgun (WGS) entry which is preliminary data.</text>
</comment>